<dbReference type="CDD" id="cd22332">
    <property type="entry name" value="HsdR_N"/>
    <property type="match status" value="1"/>
</dbReference>
<dbReference type="InterPro" id="IPR004473">
    <property type="entry name" value="Restrct_endonuc_typeI_HsdR"/>
</dbReference>
<evidence type="ECO:0000313" key="13">
    <source>
        <dbReference type="EMBL" id="WLP85696.1"/>
    </source>
</evidence>
<keyword evidence="6 11" id="KW-0680">Restriction system</keyword>
<keyword evidence="7" id="KW-0255">Endonuclease</keyword>
<organism evidence="13 14">
    <name type="scientific">Mycoplasma seminis</name>
    <dbReference type="NCBI Taxonomy" id="512749"/>
    <lineage>
        <taxon>Bacteria</taxon>
        <taxon>Bacillati</taxon>
        <taxon>Mycoplasmatota</taxon>
        <taxon>Mollicutes</taxon>
        <taxon>Mycoplasmataceae</taxon>
        <taxon>Mycoplasma</taxon>
    </lineage>
</organism>
<evidence type="ECO:0000256" key="11">
    <source>
        <dbReference type="RuleBase" id="RU364115"/>
    </source>
</evidence>
<gene>
    <name evidence="13" type="ORF">Q8852_00865</name>
</gene>
<comment type="similarity">
    <text evidence="2 11">Belongs to the HsdR family.</text>
</comment>
<dbReference type="InterPro" id="IPR007409">
    <property type="entry name" value="Restrct_endonuc_type1_HsdR_N"/>
</dbReference>
<evidence type="ECO:0000256" key="6">
    <source>
        <dbReference type="ARBA" id="ARBA00022747"/>
    </source>
</evidence>
<evidence type="ECO:0000259" key="12">
    <source>
        <dbReference type="PROSITE" id="PS51192"/>
    </source>
</evidence>
<dbReference type="PANTHER" id="PTHR30195">
    <property type="entry name" value="TYPE I SITE-SPECIFIC DEOXYRIBONUCLEASE PROTEIN SUBUNIT M AND R"/>
    <property type="match status" value="1"/>
</dbReference>
<name>A0ABY9HBR1_9MOLU</name>
<keyword evidence="14" id="KW-1185">Reference proteome</keyword>
<keyword evidence="10 11" id="KW-0238">DNA-binding</keyword>
<keyword evidence="9 11" id="KW-0067">ATP-binding</keyword>
<evidence type="ECO:0000256" key="8">
    <source>
        <dbReference type="ARBA" id="ARBA00022801"/>
    </source>
</evidence>
<keyword evidence="5 11" id="KW-0547">Nucleotide-binding</keyword>
<evidence type="ECO:0000256" key="9">
    <source>
        <dbReference type="ARBA" id="ARBA00022840"/>
    </source>
</evidence>
<dbReference type="InterPro" id="IPR051268">
    <property type="entry name" value="Type-I_R_enzyme_R_subunit"/>
</dbReference>
<dbReference type="InterPro" id="IPR055180">
    <property type="entry name" value="HsdR_RecA-like_helicase_dom_2"/>
</dbReference>
<protein>
    <recommendedName>
        <fullName evidence="11">Type I restriction enzyme endonuclease subunit</fullName>
        <shortName evidence="11">R protein</shortName>
        <ecNumber evidence="11">3.1.21.3</ecNumber>
    </recommendedName>
</protein>
<evidence type="ECO:0000256" key="10">
    <source>
        <dbReference type="ARBA" id="ARBA00023125"/>
    </source>
</evidence>
<evidence type="ECO:0000256" key="4">
    <source>
        <dbReference type="ARBA" id="ARBA00022722"/>
    </source>
</evidence>
<dbReference type="SUPFAM" id="SSF52540">
    <property type="entry name" value="P-loop containing nucleoside triphosphate hydrolases"/>
    <property type="match status" value="1"/>
</dbReference>
<keyword evidence="4" id="KW-0540">Nuclease</keyword>
<dbReference type="Gene3D" id="3.90.1570.50">
    <property type="match status" value="1"/>
</dbReference>
<dbReference type="Gene3D" id="3.40.50.300">
    <property type="entry name" value="P-loop containing nucleotide triphosphate hydrolases"/>
    <property type="match status" value="2"/>
</dbReference>
<dbReference type="Pfam" id="PF04313">
    <property type="entry name" value="HSDR_N"/>
    <property type="match status" value="1"/>
</dbReference>
<dbReference type="Pfam" id="PF22679">
    <property type="entry name" value="T1R_D3-like"/>
    <property type="match status" value="1"/>
</dbReference>
<dbReference type="SMART" id="SM00487">
    <property type="entry name" value="DEXDc"/>
    <property type="match status" value="1"/>
</dbReference>
<feature type="domain" description="Helicase ATP-binding" evidence="12">
    <location>
        <begin position="285"/>
        <end position="456"/>
    </location>
</feature>
<comment type="function">
    <text evidence="11">Subunit R is required for both nuclease and ATPase activities, but not for modification.</text>
</comment>
<dbReference type="GO" id="GO:0009035">
    <property type="term" value="F:type I site-specific deoxyribonuclease activity"/>
    <property type="evidence" value="ECO:0007669"/>
    <property type="project" value="UniProtKB-EC"/>
</dbReference>
<keyword evidence="8 11" id="KW-0378">Hydrolase</keyword>
<dbReference type="EC" id="3.1.21.3" evidence="11"/>
<dbReference type="RefSeq" id="WP_305938125.1">
    <property type="nucleotide sequence ID" value="NZ_CP132191.1"/>
</dbReference>
<evidence type="ECO:0000313" key="14">
    <source>
        <dbReference type="Proteomes" id="UP001237011"/>
    </source>
</evidence>
<proteinExistence type="inferred from homology"/>
<dbReference type="InterPro" id="IPR027417">
    <property type="entry name" value="P-loop_NTPase"/>
</dbReference>
<evidence type="ECO:0000256" key="2">
    <source>
        <dbReference type="ARBA" id="ARBA00008598"/>
    </source>
</evidence>
<evidence type="ECO:0000256" key="1">
    <source>
        <dbReference type="ARBA" id="ARBA00000851"/>
    </source>
</evidence>
<evidence type="ECO:0000256" key="7">
    <source>
        <dbReference type="ARBA" id="ARBA00022759"/>
    </source>
</evidence>
<comment type="catalytic activity">
    <reaction evidence="1 11">
        <text>Endonucleolytic cleavage of DNA to give random double-stranded fragments with terminal 5'-phosphates, ATP is simultaneously hydrolyzed.</text>
        <dbReference type="EC" id="3.1.21.3"/>
    </reaction>
</comment>
<dbReference type="Pfam" id="PF18766">
    <property type="entry name" value="SWI2_SNF2"/>
    <property type="match status" value="1"/>
</dbReference>
<dbReference type="Proteomes" id="UP001237011">
    <property type="component" value="Chromosome"/>
</dbReference>
<comment type="subunit">
    <text evidence="3 11">The type I restriction/modification system is composed of three polypeptides R, M and S.</text>
</comment>
<dbReference type="CDD" id="cd18030">
    <property type="entry name" value="DEXHc_RE_I_HsdR"/>
    <property type="match status" value="1"/>
</dbReference>
<dbReference type="PANTHER" id="PTHR30195:SF16">
    <property type="entry name" value="TYPE I RESTRICTION ENZYME ENDONUCLEASE SUBUNIT"/>
    <property type="match status" value="1"/>
</dbReference>
<evidence type="ECO:0000256" key="3">
    <source>
        <dbReference type="ARBA" id="ARBA00011296"/>
    </source>
</evidence>
<accession>A0ABY9HBR1</accession>
<dbReference type="InterPro" id="IPR014001">
    <property type="entry name" value="Helicase_ATP-bd"/>
</dbReference>
<dbReference type="NCBIfam" id="TIGR00348">
    <property type="entry name" value="hsdR"/>
    <property type="match status" value="1"/>
</dbReference>
<dbReference type="EMBL" id="CP132191">
    <property type="protein sequence ID" value="WLP85696.1"/>
    <property type="molecule type" value="Genomic_DNA"/>
</dbReference>
<dbReference type="PROSITE" id="PS51192">
    <property type="entry name" value="HELICASE_ATP_BIND_1"/>
    <property type="match status" value="1"/>
</dbReference>
<dbReference type="InterPro" id="IPR040980">
    <property type="entry name" value="SWI2_SNF2"/>
</dbReference>
<sequence length="1047" mass="121164">MTFNKESEFEKALIELLTNRSWEKQVLKNPTEEDLIENWANILFNNNRNFNRLGDFPLTKTEMQQILDQINELSTPFNLNSFINGKTITIKRDHPAAPNKGKEVSLSIFDRDEVAGGKSRYQIAQQPKFKNHNPIKSDCRGDLMLLINGMPVIHIELKKSGVEVSQAIEQIKKYSAKGCFTGIFRLIQIFVAMTPEEMVYFINPGNGKEFKKEYQFHWCNYNNDEIKDWEKIADSFLYIPMAHELIGDYTIADQGDGNLKVLRSYQYFAVNRIYDVLTIINSENLWGKASTRGGYIWHTTGSGKTMTSFKAAQLIANKKLADKVVFLVDRIELATQSHQEYNNFAYADQEINDTKNTYDLINKLKASGYNSSLIITSIQKMNELANDKMLKASDLEKINKNRIVFIVDECHRSTFGTMFADIKKLFDKSVFFGFTGTPILEDNKKKDNTTIDVFGDELHRYAIADGIKDKNVLGFDHYAVYIFDNIKQQIALDKSHCPTYSDAINETYPERTKEFYRWMNEVDMVGHYDKLGKYHMGIEDYIPAKQYDNDKYRKAVIKNILSDFDSISRNRKFHGILATSSIPEAIAYYRLFKEEMNNNPDFRPIKITCIFDPSIDNNGYEKAIIKEDAMEEIIVDYNKNYNRTYTIPKWAEFKKDVANRLAHKEPHIGISNESQKDERLDLLIVVDQMLTGFDSKWINRLYLDKVLVYDALVQAFSRTNRIFGDDKPFGYIRYYRQPYTMEQNIKKAFEYYSGNKAFGVFVDKIQQNVDSINALYQEITQLFLDNNIDNFQSVPSSDKQAAKFASLFNQLWAKVQCAIIQGYDFDTDTNNPNKNYKNNLLDKTTFEILCLRYQELSKATEKASMSHSDDILYDFNVNILQLDTGKIDSEYLEDNFSKYIKQIQIDSDVESNKAKELLSSLQSSFSTLTGPEQQAAKFIINQIQSGDLEISPDKTFRDYINEHIIWDENSKIEAFCRNMGISDIQNFKAKFHQADSNAFGVLDEIRQLVDKNTAKAYLETLAGKEIPGRNLNREIYDAITKFIEKNK</sequence>
<reference evidence="13" key="1">
    <citation type="submission" date="2023-08" db="EMBL/GenBank/DDBJ databases">
        <title>Complete genome sequence of Mycoplasma seminis 2200.</title>
        <authorList>
            <person name="Spergser J."/>
        </authorList>
    </citation>
    <scope>NUCLEOTIDE SEQUENCE [LARGE SCALE GENOMIC DNA]</scope>
    <source>
        <strain evidence="13">2200</strain>
    </source>
</reference>
<evidence type="ECO:0000256" key="5">
    <source>
        <dbReference type="ARBA" id="ARBA00022741"/>
    </source>
</evidence>